<keyword evidence="3" id="KW-1185">Reference proteome</keyword>
<dbReference type="AlphaFoldDB" id="A0AAF0PP99"/>
<reference evidence="2" key="1">
    <citation type="submission" date="2023-08" db="EMBL/GenBank/DDBJ databases">
        <title>A de novo genome assembly of Solanum verrucosum Schlechtendal, a Mexican diploid species geographically isolated from the other diploid A-genome species in potato relatives.</title>
        <authorList>
            <person name="Hosaka K."/>
        </authorList>
    </citation>
    <scope>NUCLEOTIDE SEQUENCE</scope>
    <source>
        <tissue evidence="2">Young leaves</tissue>
    </source>
</reference>
<proteinExistence type="predicted"/>
<protein>
    <submittedName>
        <fullName evidence="2">Uncharacterized protein</fullName>
    </submittedName>
</protein>
<evidence type="ECO:0000313" key="2">
    <source>
        <dbReference type="EMBL" id="WMV08057.1"/>
    </source>
</evidence>
<gene>
    <name evidence="2" type="ORF">MTR67_001442</name>
</gene>
<feature type="coiled-coil region" evidence="1">
    <location>
        <begin position="1"/>
        <end position="28"/>
    </location>
</feature>
<dbReference type="Proteomes" id="UP001234989">
    <property type="component" value="Chromosome 1"/>
</dbReference>
<name>A0AAF0PP99_SOLVR</name>
<evidence type="ECO:0000256" key="1">
    <source>
        <dbReference type="SAM" id="Coils"/>
    </source>
</evidence>
<keyword evidence="1" id="KW-0175">Coiled coil</keyword>
<dbReference type="EMBL" id="CP133612">
    <property type="protein sequence ID" value="WMV08057.1"/>
    <property type="molecule type" value="Genomic_DNA"/>
</dbReference>
<accession>A0AAF0PP99</accession>
<sequence length="102" mass="12141">MDDLIRNLQNYELNRQQGQAVKEEKKEKSVALNMSMNDGSEEKDEMAYLTRRHWRIRMRDYLAAEDIEVWDMICEGPYVPTMEVKVGEITRVIPKTIKQYND</sequence>
<evidence type="ECO:0000313" key="3">
    <source>
        <dbReference type="Proteomes" id="UP001234989"/>
    </source>
</evidence>
<organism evidence="2 3">
    <name type="scientific">Solanum verrucosum</name>
    <dbReference type="NCBI Taxonomy" id="315347"/>
    <lineage>
        <taxon>Eukaryota</taxon>
        <taxon>Viridiplantae</taxon>
        <taxon>Streptophyta</taxon>
        <taxon>Embryophyta</taxon>
        <taxon>Tracheophyta</taxon>
        <taxon>Spermatophyta</taxon>
        <taxon>Magnoliopsida</taxon>
        <taxon>eudicotyledons</taxon>
        <taxon>Gunneridae</taxon>
        <taxon>Pentapetalae</taxon>
        <taxon>asterids</taxon>
        <taxon>lamiids</taxon>
        <taxon>Solanales</taxon>
        <taxon>Solanaceae</taxon>
        <taxon>Solanoideae</taxon>
        <taxon>Solaneae</taxon>
        <taxon>Solanum</taxon>
    </lineage>
</organism>